<name>A0A650M792_9CLOT</name>
<dbReference type="EMBL" id="UWJD01000001">
    <property type="protein sequence ID" value="VCT83716.1"/>
    <property type="molecule type" value="Genomic_DNA"/>
</dbReference>
<proteinExistence type="predicted"/>
<dbReference type="Proteomes" id="UP000431451">
    <property type="component" value="Unassembled WGS sequence"/>
</dbReference>
<dbReference type="AlphaFoldDB" id="A0A650M792"/>
<protein>
    <submittedName>
        <fullName evidence="1">Uncharacterized protein</fullName>
    </submittedName>
</protein>
<evidence type="ECO:0000313" key="2">
    <source>
        <dbReference type="Proteomes" id="UP000431451"/>
    </source>
</evidence>
<sequence length="36" mass="4189">MPVSITKNNIDKRTILKMVQKAFLTEKVKEIVELTE</sequence>
<reference evidence="1 2" key="1">
    <citation type="submission" date="2018-06" db="EMBL/GenBank/DDBJ databases">
        <authorList>
            <consortium name="IHU Genomes"/>
        </authorList>
    </citation>
    <scope>NUCLEOTIDE SEQUENCE [LARGE SCALE GENOMIC DNA]</scope>
    <source>
        <strain evidence="1 2">NEC25</strain>
    </source>
</reference>
<evidence type="ECO:0000313" key="1">
    <source>
        <dbReference type="EMBL" id="VCT83716.1"/>
    </source>
</evidence>
<organism evidence="1 2">
    <name type="scientific">Clostridium neonatale</name>
    <dbReference type="NCBI Taxonomy" id="137838"/>
    <lineage>
        <taxon>Bacteria</taxon>
        <taxon>Bacillati</taxon>
        <taxon>Bacillota</taxon>
        <taxon>Clostridia</taxon>
        <taxon>Eubacteriales</taxon>
        <taxon>Clostridiaceae</taxon>
        <taxon>Clostridium</taxon>
    </lineage>
</organism>
<accession>A0A650M792</accession>
<gene>
    <name evidence="1" type="ORF">CNEONATNEC25_01313</name>
</gene>